<proteinExistence type="inferred from homology"/>
<feature type="domain" description="Ubiquinol-cytochrome c chaperone" evidence="2">
    <location>
        <begin position="35"/>
        <end position="165"/>
    </location>
</feature>
<dbReference type="Proteomes" id="UP001597283">
    <property type="component" value="Unassembled WGS sequence"/>
</dbReference>
<evidence type="ECO:0000313" key="3">
    <source>
        <dbReference type="EMBL" id="MFD1789802.1"/>
    </source>
</evidence>
<protein>
    <submittedName>
        <fullName evidence="3">Ubiquinol-cytochrome C chaperone family protein</fullName>
    </submittedName>
</protein>
<dbReference type="RefSeq" id="WP_380942050.1">
    <property type="nucleotide sequence ID" value="NZ_JBHUFC010000025.1"/>
</dbReference>
<accession>A0ABW4NII5</accession>
<dbReference type="EMBL" id="JBHUFC010000025">
    <property type="protein sequence ID" value="MFD1789802.1"/>
    <property type="molecule type" value="Genomic_DNA"/>
</dbReference>
<evidence type="ECO:0000259" key="2">
    <source>
        <dbReference type="Pfam" id="PF03981"/>
    </source>
</evidence>
<evidence type="ECO:0000313" key="4">
    <source>
        <dbReference type="Proteomes" id="UP001597283"/>
    </source>
</evidence>
<comment type="caution">
    <text evidence="3">The sequence shown here is derived from an EMBL/GenBank/DDBJ whole genome shotgun (WGS) entry which is preliminary data.</text>
</comment>
<dbReference type="Pfam" id="PF03981">
    <property type="entry name" value="Ubiq_cyt_C_chap"/>
    <property type="match status" value="1"/>
</dbReference>
<keyword evidence="4" id="KW-1185">Reference proteome</keyword>
<name>A0ABW4NII5_9SPHN</name>
<organism evidence="3 4">
    <name type="scientific">Sphingomonas floccifaciens</name>
    <dbReference type="NCBI Taxonomy" id="1844115"/>
    <lineage>
        <taxon>Bacteria</taxon>
        <taxon>Pseudomonadati</taxon>
        <taxon>Pseudomonadota</taxon>
        <taxon>Alphaproteobacteria</taxon>
        <taxon>Sphingomonadales</taxon>
        <taxon>Sphingomonadaceae</taxon>
        <taxon>Sphingomonas</taxon>
    </lineage>
</organism>
<comment type="similarity">
    <text evidence="1">Belongs to the UPF0174 family.</text>
</comment>
<reference evidence="4" key="1">
    <citation type="journal article" date="2019" name="Int. J. Syst. Evol. Microbiol.">
        <title>The Global Catalogue of Microorganisms (GCM) 10K type strain sequencing project: providing services to taxonomists for standard genome sequencing and annotation.</title>
        <authorList>
            <consortium name="The Broad Institute Genomics Platform"/>
            <consortium name="The Broad Institute Genome Sequencing Center for Infectious Disease"/>
            <person name="Wu L."/>
            <person name="Ma J."/>
        </authorList>
    </citation>
    <scope>NUCLEOTIDE SEQUENCE [LARGE SCALE GENOMIC DNA]</scope>
    <source>
        <strain evidence="4">Q85</strain>
    </source>
</reference>
<dbReference type="InterPro" id="IPR021150">
    <property type="entry name" value="Ubiq_cyt_c_chap"/>
</dbReference>
<gene>
    <name evidence="3" type="ORF">ACFSC3_19780</name>
</gene>
<evidence type="ECO:0000256" key="1">
    <source>
        <dbReference type="ARBA" id="ARBA00006436"/>
    </source>
</evidence>
<sequence length="167" mass="18099">MAFFERLFGRKDEAAALYRAIVERARAEHWYVTGGVADTIDGRFDMIAAILSIVLLRVEAEPGAEAFGVALAERFVDDMDPQLREIGIGDIVVGKHVGKMMSMLGGRLGAYRDGLTSGSIDRALLRNLYRDAHPGDAALAHVRGRLMTLHAALAKTPLDALKAGQLP</sequence>